<organism evidence="3 4">
    <name type="scientific">Marinifilum breve</name>
    <dbReference type="NCBI Taxonomy" id="2184082"/>
    <lineage>
        <taxon>Bacteria</taxon>
        <taxon>Pseudomonadati</taxon>
        <taxon>Bacteroidota</taxon>
        <taxon>Bacteroidia</taxon>
        <taxon>Marinilabiliales</taxon>
        <taxon>Marinifilaceae</taxon>
    </lineage>
</organism>
<dbReference type="Pfam" id="PF00271">
    <property type="entry name" value="Helicase_C"/>
    <property type="match status" value="1"/>
</dbReference>
<evidence type="ECO:0000313" key="4">
    <source>
        <dbReference type="Proteomes" id="UP000248079"/>
    </source>
</evidence>
<dbReference type="Gene3D" id="3.40.50.300">
    <property type="entry name" value="P-loop containing nucleotide triphosphate hydrolases"/>
    <property type="match status" value="1"/>
</dbReference>
<dbReference type="AlphaFoldDB" id="A0A2V4A1X7"/>
<evidence type="ECO:0000256" key="1">
    <source>
        <dbReference type="SAM" id="MobiDB-lite"/>
    </source>
</evidence>
<dbReference type="InterPro" id="IPR027417">
    <property type="entry name" value="P-loop_NTPase"/>
</dbReference>
<accession>A0A2V4A1X7</accession>
<feature type="compositionally biased region" description="Basic and acidic residues" evidence="1">
    <location>
        <begin position="50"/>
        <end position="69"/>
    </location>
</feature>
<feature type="region of interest" description="Disordered" evidence="1">
    <location>
        <begin position="45"/>
        <end position="69"/>
    </location>
</feature>
<dbReference type="SUPFAM" id="SSF52540">
    <property type="entry name" value="P-loop containing nucleoside triphosphate hydrolases"/>
    <property type="match status" value="2"/>
</dbReference>
<dbReference type="OrthoDB" id="713315at2"/>
<dbReference type="Proteomes" id="UP000248079">
    <property type="component" value="Unassembled WGS sequence"/>
</dbReference>
<dbReference type="RefSeq" id="WP_110359494.1">
    <property type="nucleotide sequence ID" value="NZ_QFLI01000002.1"/>
</dbReference>
<comment type="caution">
    <text evidence="3">The sequence shown here is derived from an EMBL/GenBank/DDBJ whole genome shotgun (WGS) entry which is preliminary data.</text>
</comment>
<protein>
    <recommendedName>
        <fullName evidence="2">Helicase C-terminal domain-containing protein</fullName>
    </recommendedName>
</protein>
<sequence>MRDELAAKIKSYILGPYNGEEEKISFRPLNLYTTGILYPQVKNQELQSSEQDRTDNEMNSEKQEDNSENIIEKKNDKSFKNLQKEDDDSDYDDELKLATNFSPSSMGFSFIVEDNSEFKLAYSFGRYKRKEEKGNGFSWLRNHVSDELSCRLKDEYFEIDNQPIKEKWIFNDDDYKVKLVVFVRNGSTQSNTKKLITISLINDLTGSYGEQRKDALCVFQPSLKVFSEKPSFCFFEDNTDYSLQSDDSESLNTALLFRNYKVFAMGHGVSVDWKEHENLATEITTEIMPEQLVKGVKFEVPGDSKVLEMKRLAGPDYNSNLSEQQLRESLLEFVNQYHKWIKQKNGELALLKIDENLKKQGQKNLEQCERLHERLLKGIDLIFSDSKIKRAFYDANKAMFMQRVMASFASWRRDKKSVIPGTENYENLHLPDFSELPSEGRNESENECKVFAKWRPFQLAFVLSQIEGIVNPESADRNTTDLIWFPTGGGKTEAYLGLIAFTLFYRRLREDNPDKGAGVSVMMRYTLRMLNLDQFQRANILISACEIIRSKNENEYGKIRFSSGIWVGRSLTPNKYKDKQGDVDYGYNSNLETYIENVEKDNSLNVLYSPFLFNCPCCGNRLIKEKTKDGNIVGEWGYFRPFKLRDKKYPTGDYLVSCTNKNCHFFTDKLKVTPNNITSVKERCFPFFTVDEEIYRQRPSLLFGTVDKYAQIAWKRDSARLFNLDIDNNNQLLNPGPELIIQDELHLIGSSLGTIYGLFEYAIDKLCSLCGVKPKIVGATATVKNAKMQCERLYNRKYFMQFPPPGIDADDSFYMKKNEEDKTPRKYVGFMSSGFTSSTSIIRLASVLMETPNVFDVSNSMLDRYYTLLVYFNSLKELGKFRTFIDDDISANRRFLSSQVFHKIHQNYSGRDIELSSAMSADDITNALENLKKEKLQNELLDDKLISCLRKKGIRSKLDWLETINKKETMSTAFFKKLDLKYTDEYSVNKSAFDNLLDNYYLQENSNTVKVATATNMIATGVDIPRLNLMLINGHPKSSSEYIQASSRVGREDAGLIFSFYSATKNRDRSHYENYKSFHQAFYKYVEPASVTPHSQPAMEKILPTILIALTWILQRKSSNESFEYNDNIASFIEEIRDEIACRFGSNSEDYFNDIIEEITTKWESLAPKSRKFSGFADYFFKRPMQTISEHEVLDITAEYSSLAPHLIPKVSTMRDVEPSCNVKIKNNG</sequence>
<dbReference type="EMBL" id="QFLI01000002">
    <property type="protein sequence ID" value="PXY01857.1"/>
    <property type="molecule type" value="Genomic_DNA"/>
</dbReference>
<dbReference type="PROSITE" id="PS51194">
    <property type="entry name" value="HELICASE_CTER"/>
    <property type="match status" value="1"/>
</dbReference>
<keyword evidence="4" id="KW-1185">Reference proteome</keyword>
<evidence type="ECO:0000259" key="2">
    <source>
        <dbReference type="PROSITE" id="PS51194"/>
    </source>
</evidence>
<evidence type="ECO:0000313" key="3">
    <source>
        <dbReference type="EMBL" id="PXY01857.1"/>
    </source>
</evidence>
<dbReference type="InterPro" id="IPR001650">
    <property type="entry name" value="Helicase_C-like"/>
</dbReference>
<gene>
    <name evidence="3" type="ORF">DF185_04190</name>
</gene>
<name>A0A2V4A1X7_9BACT</name>
<dbReference type="CDD" id="cd18785">
    <property type="entry name" value="SF2_C"/>
    <property type="match status" value="1"/>
</dbReference>
<feature type="domain" description="Helicase C-terminal" evidence="2">
    <location>
        <begin position="923"/>
        <end position="1090"/>
    </location>
</feature>
<reference evidence="3 4" key="1">
    <citation type="submission" date="2018-05" db="EMBL/GenBank/DDBJ databases">
        <title>Marinifilum breve JC075T sp. nov., a marine bacterium isolated from Yongle Blue Hole in the South China Sea.</title>
        <authorList>
            <person name="Fu T."/>
        </authorList>
    </citation>
    <scope>NUCLEOTIDE SEQUENCE [LARGE SCALE GENOMIC DNA]</scope>
    <source>
        <strain evidence="3 4">JC075</strain>
    </source>
</reference>
<proteinExistence type="predicted"/>